<feature type="compositionally biased region" description="Polar residues" evidence="1">
    <location>
        <begin position="27"/>
        <end position="40"/>
    </location>
</feature>
<proteinExistence type="predicted"/>
<gene>
    <name evidence="2" type="ORF">Amal_03616</name>
</gene>
<comment type="caution">
    <text evidence="2">The sequence shown here is derived from an EMBL/GenBank/DDBJ whole genome shotgun (WGS) entry which is preliminary data.</text>
</comment>
<feature type="region of interest" description="Disordered" evidence="1">
    <location>
        <begin position="15"/>
        <end position="45"/>
    </location>
</feature>
<evidence type="ECO:0000313" key="3">
    <source>
        <dbReference type="Proteomes" id="UP000077349"/>
    </source>
</evidence>
<evidence type="ECO:0000313" key="2">
    <source>
        <dbReference type="EMBL" id="OAG75217.1"/>
    </source>
</evidence>
<dbReference type="EMBL" id="LVHD01000096">
    <property type="protein sequence ID" value="OAG75217.1"/>
    <property type="molecule type" value="Genomic_DNA"/>
</dbReference>
<evidence type="ECO:0000256" key="1">
    <source>
        <dbReference type="SAM" id="MobiDB-lite"/>
    </source>
</evidence>
<organism evidence="2 3">
    <name type="scientific">Acetobacter malorum</name>
    <dbReference type="NCBI Taxonomy" id="178901"/>
    <lineage>
        <taxon>Bacteria</taxon>
        <taxon>Pseudomonadati</taxon>
        <taxon>Pseudomonadota</taxon>
        <taxon>Alphaproteobacteria</taxon>
        <taxon>Acetobacterales</taxon>
        <taxon>Acetobacteraceae</taxon>
        <taxon>Acetobacter</taxon>
    </lineage>
</organism>
<protein>
    <submittedName>
        <fullName evidence="2">Uncharacterized protein</fullName>
    </submittedName>
</protein>
<reference evidence="2 3" key="1">
    <citation type="submission" date="2016-03" db="EMBL/GenBank/DDBJ databases">
        <title>Draft genome sequence of Acetobacter malorum CECT 7742, a strain isolated from strawberry vinegar.</title>
        <authorList>
            <person name="Sainz F."/>
            <person name="Mas A."/>
            <person name="Torija M.J."/>
        </authorList>
    </citation>
    <scope>NUCLEOTIDE SEQUENCE [LARGE SCALE GENOMIC DNA]</scope>
    <source>
        <strain evidence="2 3">CECT 7742</strain>
    </source>
</reference>
<dbReference type="Proteomes" id="UP000077349">
    <property type="component" value="Unassembled WGS sequence"/>
</dbReference>
<dbReference type="AlphaFoldDB" id="A0A177G6M0"/>
<name>A0A177G6M0_9PROT</name>
<sequence>MENVKRGRCLGFGLHSLTQGPYPGNRQAKSPSHQTTSQKKPYNHGYRKSFMPLNITELQLSRSCTPFLRCTSGEIFLSSEKIFIHELSRPGDECQIRQHSLHVPAMRPDRQPQGLHGVTDIINTCDALLCQLLIQHKNMPV</sequence>
<accession>A0A177G6M0</accession>